<evidence type="ECO:0000256" key="1">
    <source>
        <dbReference type="SAM" id="SignalP"/>
    </source>
</evidence>
<keyword evidence="3" id="KW-1185">Reference proteome</keyword>
<evidence type="ECO:0000313" key="3">
    <source>
        <dbReference type="Proteomes" id="UP000756860"/>
    </source>
</evidence>
<reference evidence="2 3" key="1">
    <citation type="submission" date="2021-05" db="EMBL/GenBank/DDBJ databases">
        <title>The draft genome of Geobacter luticola JCM 17780.</title>
        <authorList>
            <person name="Xu Z."/>
            <person name="Masuda Y."/>
            <person name="Itoh H."/>
            <person name="Senoo K."/>
        </authorList>
    </citation>
    <scope>NUCLEOTIDE SEQUENCE [LARGE SCALE GENOMIC DNA]</scope>
    <source>
        <strain evidence="2 3">JCM 17780</strain>
    </source>
</reference>
<feature type="signal peptide" evidence="1">
    <location>
        <begin position="1"/>
        <end position="21"/>
    </location>
</feature>
<feature type="chain" id="PRO_5046150406" evidence="1">
    <location>
        <begin position="22"/>
        <end position="178"/>
    </location>
</feature>
<evidence type="ECO:0000313" key="2">
    <source>
        <dbReference type="EMBL" id="MBT0651773.1"/>
    </source>
</evidence>
<proteinExistence type="predicted"/>
<name>A0ABS5S8S1_9BACT</name>
<dbReference type="Gene3D" id="3.10.450.50">
    <property type="match status" value="1"/>
</dbReference>
<comment type="caution">
    <text evidence="2">The sequence shown here is derived from an EMBL/GenBank/DDBJ whole genome shotgun (WGS) entry which is preliminary data.</text>
</comment>
<dbReference type="Proteomes" id="UP000756860">
    <property type="component" value="Unassembled WGS sequence"/>
</dbReference>
<protein>
    <submittedName>
        <fullName evidence="2">DUF3828 domain-containing protein</fullName>
    </submittedName>
</protein>
<organism evidence="2 3">
    <name type="scientific">Geomobilimonas luticola</name>
    <dbReference type="NCBI Taxonomy" id="1114878"/>
    <lineage>
        <taxon>Bacteria</taxon>
        <taxon>Pseudomonadati</taxon>
        <taxon>Thermodesulfobacteriota</taxon>
        <taxon>Desulfuromonadia</taxon>
        <taxon>Geobacterales</taxon>
        <taxon>Geobacteraceae</taxon>
        <taxon>Geomobilimonas</taxon>
    </lineage>
</organism>
<dbReference type="RefSeq" id="WP_214173768.1">
    <property type="nucleotide sequence ID" value="NZ_JAHCVK010000001.1"/>
</dbReference>
<gene>
    <name evidence="2" type="ORF">KI810_01770</name>
</gene>
<dbReference type="EMBL" id="JAHCVK010000001">
    <property type="protein sequence ID" value="MBT0651773.1"/>
    <property type="molecule type" value="Genomic_DNA"/>
</dbReference>
<sequence length="178" mass="20178">MKFLISLLSVLILVCATITYAANSSQPEPPENVVQSLYRDFGWELKSVSNSKKLLIDQPIQVLNRYFTPKLAELIKKDRKHEIKTKDLGHLDFVLLCGSQDPDGITNIRIDGKPGKDVVTVTYDQSGEKDVMKIEFNTQKTKSGWRISDVHYKTRKSNAFPAPGINLRLLDLLSQPYE</sequence>
<accession>A0ABS5S8S1</accession>
<keyword evidence="1" id="KW-0732">Signal</keyword>